<feature type="compositionally biased region" description="Basic and acidic residues" evidence="2">
    <location>
        <begin position="59"/>
        <end position="74"/>
    </location>
</feature>
<evidence type="ECO:0000313" key="3">
    <source>
        <dbReference type="EMBL" id="KRW98805.1"/>
    </source>
</evidence>
<sequence length="319" mass="38172">MTENQDNIIILDSESIQQEDEQQNQAIQNKAMETEQNQKQQQNISQDNSIGINGNKYNKQKDEKNGKQIDQKNIIKDSNNLNKVKSSEILKDNIQVQNQFNKNQFKGDVQILNQSQSLTQNQSNQQQNQNQRKKQDFRKKENCDNYSAKNKIYEDQLNCWLDLEKNVQFKEIYIQEEKINVVDLEDEDDNEKKQQEENLENQNQQENWEKIFDIINYKFQCEIQKFDWKQLQNRFQQLFNDQYVLSDEYISEEEQKNDEIIILRHDEAKLVLGIEQVIDILSLLSEFGFYGDQKNAMIRPVDQGIWTINFYVWKLKGFM</sequence>
<keyword evidence="4" id="KW-1185">Reference proteome</keyword>
<feature type="region of interest" description="Disordered" evidence="2">
    <location>
        <begin position="32"/>
        <end position="74"/>
    </location>
</feature>
<feature type="compositionally biased region" description="Low complexity" evidence="2">
    <location>
        <begin position="118"/>
        <end position="130"/>
    </location>
</feature>
<feature type="coiled-coil region" evidence="1">
    <location>
        <begin position="174"/>
        <end position="205"/>
    </location>
</feature>
<dbReference type="EMBL" id="LDAU01000229">
    <property type="protein sequence ID" value="KRW98805.1"/>
    <property type="molecule type" value="Genomic_DNA"/>
</dbReference>
<dbReference type="InParanoid" id="A0A0V0Q9E7"/>
<keyword evidence="1" id="KW-0175">Coiled coil</keyword>
<dbReference type="AlphaFoldDB" id="A0A0V0Q9E7"/>
<dbReference type="Proteomes" id="UP000054937">
    <property type="component" value="Unassembled WGS sequence"/>
</dbReference>
<evidence type="ECO:0000256" key="2">
    <source>
        <dbReference type="SAM" id="MobiDB-lite"/>
    </source>
</evidence>
<proteinExistence type="predicted"/>
<reference evidence="3 4" key="1">
    <citation type="journal article" date="2015" name="Sci. Rep.">
        <title>Genome of the facultative scuticociliatosis pathogen Pseudocohnilembus persalinus provides insight into its virulence through horizontal gene transfer.</title>
        <authorList>
            <person name="Xiong J."/>
            <person name="Wang G."/>
            <person name="Cheng J."/>
            <person name="Tian M."/>
            <person name="Pan X."/>
            <person name="Warren A."/>
            <person name="Jiang C."/>
            <person name="Yuan D."/>
            <person name="Miao W."/>
        </authorList>
    </citation>
    <scope>NUCLEOTIDE SEQUENCE [LARGE SCALE GENOMIC DNA]</scope>
    <source>
        <strain evidence="3">36N120E</strain>
    </source>
</reference>
<feature type="compositionally biased region" description="Low complexity" evidence="2">
    <location>
        <begin position="37"/>
        <end position="55"/>
    </location>
</feature>
<evidence type="ECO:0000256" key="1">
    <source>
        <dbReference type="SAM" id="Coils"/>
    </source>
</evidence>
<protein>
    <submittedName>
        <fullName evidence="3">Uncharacterized protein</fullName>
    </submittedName>
</protein>
<organism evidence="3 4">
    <name type="scientific">Pseudocohnilembus persalinus</name>
    <name type="common">Ciliate</name>
    <dbReference type="NCBI Taxonomy" id="266149"/>
    <lineage>
        <taxon>Eukaryota</taxon>
        <taxon>Sar</taxon>
        <taxon>Alveolata</taxon>
        <taxon>Ciliophora</taxon>
        <taxon>Intramacronucleata</taxon>
        <taxon>Oligohymenophorea</taxon>
        <taxon>Scuticociliatia</taxon>
        <taxon>Philasterida</taxon>
        <taxon>Pseudocohnilembidae</taxon>
        <taxon>Pseudocohnilembus</taxon>
    </lineage>
</organism>
<feature type="region of interest" description="Disordered" evidence="2">
    <location>
        <begin position="118"/>
        <end position="140"/>
    </location>
</feature>
<comment type="caution">
    <text evidence="3">The sequence shown here is derived from an EMBL/GenBank/DDBJ whole genome shotgun (WGS) entry which is preliminary data.</text>
</comment>
<evidence type="ECO:0000313" key="4">
    <source>
        <dbReference type="Proteomes" id="UP000054937"/>
    </source>
</evidence>
<accession>A0A0V0Q9E7</accession>
<gene>
    <name evidence="3" type="ORF">PPERSA_10576</name>
</gene>
<name>A0A0V0Q9E7_PSEPJ</name>